<gene>
    <name evidence="1" type="ORF">BO79DRAFT_203392</name>
</gene>
<reference evidence="1" key="1">
    <citation type="submission" date="2018-02" db="EMBL/GenBank/DDBJ databases">
        <title>The genomes of Aspergillus section Nigri reveals drivers in fungal speciation.</title>
        <authorList>
            <consortium name="DOE Joint Genome Institute"/>
            <person name="Vesth T.C."/>
            <person name="Nybo J."/>
            <person name="Theobald S."/>
            <person name="Brandl J."/>
            <person name="Frisvad J.C."/>
            <person name="Nielsen K.F."/>
            <person name="Lyhne E.K."/>
            <person name="Kogle M.E."/>
            <person name="Kuo A."/>
            <person name="Riley R."/>
            <person name="Clum A."/>
            <person name="Nolan M."/>
            <person name="Lipzen A."/>
            <person name="Salamov A."/>
            <person name="Henrissat B."/>
            <person name="Wiebenga A."/>
            <person name="De vries R.P."/>
            <person name="Grigoriev I.V."/>
            <person name="Mortensen U.H."/>
            <person name="Andersen M.R."/>
            <person name="Baker S.E."/>
        </authorList>
    </citation>
    <scope>NUCLEOTIDE SEQUENCE</scope>
    <source>
        <strain evidence="1">CBS 115574</strain>
    </source>
</reference>
<evidence type="ECO:0000313" key="1">
    <source>
        <dbReference type="EMBL" id="RAK84159.1"/>
    </source>
</evidence>
<dbReference type="EMBL" id="KZ824578">
    <property type="protein sequence ID" value="RAK84159.1"/>
    <property type="molecule type" value="Genomic_DNA"/>
</dbReference>
<organism evidence="1 2">
    <name type="scientific">Aspergillus costaricaensis CBS 115574</name>
    <dbReference type="NCBI Taxonomy" id="1448317"/>
    <lineage>
        <taxon>Eukaryota</taxon>
        <taxon>Fungi</taxon>
        <taxon>Dikarya</taxon>
        <taxon>Ascomycota</taxon>
        <taxon>Pezizomycotina</taxon>
        <taxon>Eurotiomycetes</taxon>
        <taxon>Eurotiomycetidae</taxon>
        <taxon>Eurotiales</taxon>
        <taxon>Aspergillaceae</taxon>
        <taxon>Aspergillus</taxon>
        <taxon>Aspergillus subgen. Circumdati</taxon>
    </lineage>
</organism>
<keyword evidence="2" id="KW-1185">Reference proteome</keyword>
<accession>A0ACD1I101</accession>
<evidence type="ECO:0000313" key="2">
    <source>
        <dbReference type="Proteomes" id="UP000249748"/>
    </source>
</evidence>
<proteinExistence type="predicted"/>
<sequence>MLSTFDAVPNRSGSSGSSSSTSTLTPWPSRRNHVSRACNWCRVLRIKCDSNMPCRNCRSRGRSCTKKRSVEPRTLPHAIMEIERLRQRVHQLEQRLASQNPQAKSPSSNRVSWEGILTRSGHSSQAQWYGLSSAFYFIGRMNAYLGAVLGQPQDERQLQPNSASRTFTNPISAQRDTTDGLPAPGIADNLESGNYLTGMQEDYFLDLFWQSYHPTYQILDERDFREHYRSLWAESSTRRQSSALVDIILALCMQYGLACAPRGEGSSVSHPGSVDVNDASIAGRQYYRRSQTLLMSELESPSIATLQCHIFSVVYLCNASFQNMAHTTLALAVRTAHILGLHLDPPEDLPRPQQELRRRIWWTLYTVESKTCMKLGRPWSAPDVVASCQLPSHGHELARLSGTNIASYGGNVTWLTYSHLTSTLILAAQTVYRAFYNTCSEIMATHKVKNLYANLDALEAAAKSLIPPIKNLHDWVQDVPIAMKTKRKDAGEPFSTDRSALELERFAPMWLQRQRILLELLYHNQCMNFYRPFITFPSTAHLSVAEASIVSPSTSTPTAEDHAVSCLNHAMTITQILRQILTRTDILSGWYEAYQWQWNATLALVGFLLAFPLHPATQSARTSIDVAVAVLEMFGRNFAVAASAANVARGLTAKADILIARFTTMPVSDPGVVDNLVLPDSPSAMFPNTLAGAMGLTYDVDSFYSFEPLYAGSQDFANAWVFGQD</sequence>
<dbReference type="Proteomes" id="UP000249748">
    <property type="component" value="Unassembled WGS sequence"/>
</dbReference>
<name>A0ACD1I101_9EURO</name>
<protein>
    <submittedName>
        <fullName evidence="1">Uncharacterized protein</fullName>
    </submittedName>
</protein>